<sequence length="327" mass="34310">MAKDDYPSYPGGDYHPENDNSSGGQYGGPNDPGYWSDDSAGYGAPDNPYGTSAGQPGYGANDPYGTAGYAGAAPYGAGGRRMVQGDGKVRVLDSVGYGFRTVFASPGPWIVSSLIVGILSIAAFTIGLFMMMSSLPEGGTFDPENPATAGAFTFNIGFLILFILILVAAQVLFASAALKAADGKKVTFSDFFDNPNLGKALLFLLIVNILTSWVPYIILDMYNSDTTGGLIVQMIINLAVLLIGPLFMLMFLFVLDQGASFGDAATRGFQAGTRNYLPLLGFSLLWGLILGIAALILGLGLLIASPAYAAALAYVYRQASGGIYPED</sequence>
<feature type="transmembrane region" description="Helical" evidence="2">
    <location>
        <begin position="276"/>
        <end position="304"/>
    </location>
</feature>
<dbReference type="EMBL" id="JAPMKX010000002">
    <property type="protein sequence ID" value="MCX7538356.1"/>
    <property type="molecule type" value="Genomic_DNA"/>
</dbReference>
<feature type="transmembrane region" description="Helical" evidence="2">
    <location>
        <begin position="109"/>
        <end position="132"/>
    </location>
</feature>
<feature type="transmembrane region" description="Helical" evidence="2">
    <location>
        <begin position="230"/>
        <end position="255"/>
    </location>
</feature>
<feature type="transmembrane region" description="Helical" evidence="2">
    <location>
        <begin position="152"/>
        <end position="178"/>
    </location>
</feature>
<feature type="region of interest" description="Disordered" evidence="1">
    <location>
        <begin position="1"/>
        <end position="56"/>
    </location>
</feature>
<keyword evidence="2" id="KW-0472">Membrane</keyword>
<feature type="transmembrane region" description="Helical" evidence="2">
    <location>
        <begin position="199"/>
        <end position="218"/>
    </location>
</feature>
<dbReference type="AlphaFoldDB" id="A0A9Q4CCP2"/>
<reference evidence="3" key="1">
    <citation type="submission" date="2022-11" db="EMBL/GenBank/DDBJ databases">
        <title>Corynebacterium sp. isolated from Penguins.</title>
        <authorList>
            <person name="Sedlar K."/>
            <person name="Svec P."/>
        </authorList>
    </citation>
    <scope>NUCLEOTIDE SEQUENCE</scope>
    <source>
        <strain evidence="3">P5875</strain>
    </source>
</reference>
<evidence type="ECO:0000313" key="4">
    <source>
        <dbReference type="Proteomes" id="UP001070238"/>
    </source>
</evidence>
<comment type="caution">
    <text evidence="3">The sequence shown here is derived from an EMBL/GenBank/DDBJ whole genome shotgun (WGS) entry which is preliminary data.</text>
</comment>
<gene>
    <name evidence="3" type="ORF">OS123_07355</name>
</gene>
<evidence type="ECO:0000313" key="3">
    <source>
        <dbReference type="EMBL" id="MCX7538356.1"/>
    </source>
</evidence>
<keyword evidence="2" id="KW-1133">Transmembrane helix</keyword>
<keyword evidence="2" id="KW-0812">Transmembrane</keyword>
<dbReference type="RefSeq" id="WP_267169469.1">
    <property type="nucleotide sequence ID" value="NZ_JAPMKX010000002.1"/>
</dbReference>
<organism evidence="3 4">
    <name type="scientific">Corynebacterium antarcticum</name>
    <dbReference type="NCBI Taxonomy" id="2800405"/>
    <lineage>
        <taxon>Bacteria</taxon>
        <taxon>Bacillati</taxon>
        <taxon>Actinomycetota</taxon>
        <taxon>Actinomycetes</taxon>
        <taxon>Mycobacteriales</taxon>
        <taxon>Corynebacteriaceae</taxon>
        <taxon>Corynebacterium</taxon>
    </lineage>
</organism>
<name>A0A9Q4CCP2_9CORY</name>
<evidence type="ECO:0008006" key="5">
    <source>
        <dbReference type="Google" id="ProtNLM"/>
    </source>
</evidence>
<protein>
    <recommendedName>
        <fullName evidence="5">Integral membrane protein</fullName>
    </recommendedName>
</protein>
<dbReference type="Proteomes" id="UP001070238">
    <property type="component" value="Unassembled WGS sequence"/>
</dbReference>
<evidence type="ECO:0000256" key="2">
    <source>
        <dbReference type="SAM" id="Phobius"/>
    </source>
</evidence>
<accession>A0A9Q4CCP2</accession>
<proteinExistence type="predicted"/>
<evidence type="ECO:0000256" key="1">
    <source>
        <dbReference type="SAM" id="MobiDB-lite"/>
    </source>
</evidence>